<organism evidence="2 3">
    <name type="scientific">Methanolobus vulcani</name>
    <dbReference type="NCBI Taxonomy" id="38026"/>
    <lineage>
        <taxon>Archaea</taxon>
        <taxon>Methanobacteriati</taxon>
        <taxon>Methanobacteriota</taxon>
        <taxon>Stenosarchaea group</taxon>
        <taxon>Methanomicrobia</taxon>
        <taxon>Methanosarcinales</taxon>
        <taxon>Methanosarcinaceae</taxon>
        <taxon>Methanolobus</taxon>
    </lineage>
</organism>
<reference evidence="2 3" key="1">
    <citation type="submission" date="2016-10" db="EMBL/GenBank/DDBJ databases">
        <authorList>
            <person name="Varghese N."/>
            <person name="Submissions S."/>
        </authorList>
    </citation>
    <scope>NUCLEOTIDE SEQUENCE [LARGE SCALE GENOMIC DNA]</scope>
    <source>
        <strain evidence="2 3">PL 12/M</strain>
    </source>
</reference>
<sequence length="55" mass="5983">MANKVDNCTTCNKSLVETGYVRFPCPVCGNELGRCTSCRQQSNPYECPKCGFTGA</sequence>
<accession>A0A7Z7FCR3</accession>
<name>A0A7Z7FCR3_9EURY</name>
<evidence type="ECO:0000313" key="2">
    <source>
        <dbReference type="EMBL" id="SDF87508.1"/>
    </source>
</evidence>
<protein>
    <recommendedName>
        <fullName evidence="1">Small zinc finger protein HVO-2753-like zinc-binding pocket domain-containing protein</fullName>
    </recommendedName>
</protein>
<proteinExistence type="predicted"/>
<dbReference type="NCBIfam" id="NF011481">
    <property type="entry name" value="PRK14890.1"/>
    <property type="match status" value="1"/>
</dbReference>
<dbReference type="InterPro" id="IPR011668">
    <property type="entry name" value="HVO_2753-like_ZBP"/>
</dbReference>
<dbReference type="RefSeq" id="WP_091709943.1">
    <property type="nucleotide sequence ID" value="NZ_FNCA01000004.1"/>
</dbReference>
<keyword evidence="3" id="KW-1185">Reference proteome</keyword>
<evidence type="ECO:0000259" key="1">
    <source>
        <dbReference type="Pfam" id="PF07754"/>
    </source>
</evidence>
<dbReference type="PANTHER" id="PTHR40733:SF1">
    <property type="entry name" value="SMALL ZINC FINGER PROTEIN HVO-2753-LIKE ZINC-BINDING POCKET DOMAIN-CONTAINING PROTEIN"/>
    <property type="match status" value="1"/>
</dbReference>
<dbReference type="InterPro" id="IPR044720">
    <property type="entry name" value="HVO_2753-like"/>
</dbReference>
<dbReference type="EMBL" id="FNCA01000004">
    <property type="protein sequence ID" value="SDF87508.1"/>
    <property type="molecule type" value="Genomic_DNA"/>
</dbReference>
<dbReference type="Pfam" id="PF07754">
    <property type="entry name" value="HVO_2753_ZBP"/>
    <property type="match status" value="1"/>
</dbReference>
<gene>
    <name evidence="2" type="ORF">SAMN04488589_1614</name>
</gene>
<dbReference type="Proteomes" id="UP000199259">
    <property type="component" value="Unassembled WGS sequence"/>
</dbReference>
<dbReference type="OrthoDB" id="35104at2157"/>
<dbReference type="AlphaFoldDB" id="A0A7Z7FCR3"/>
<evidence type="ECO:0000313" key="3">
    <source>
        <dbReference type="Proteomes" id="UP000199259"/>
    </source>
</evidence>
<feature type="domain" description="Small zinc finger protein HVO-2753-like zinc-binding pocket" evidence="1">
    <location>
        <begin position="8"/>
        <end position="51"/>
    </location>
</feature>
<comment type="caution">
    <text evidence="2">The sequence shown here is derived from an EMBL/GenBank/DDBJ whole genome shotgun (WGS) entry which is preliminary data.</text>
</comment>
<dbReference type="PANTHER" id="PTHR40733">
    <property type="entry name" value="ZINC-RIBBON RNA-BINDING PROTEIN INVOLVED IN TRANSLATION-RELATED"/>
    <property type="match status" value="1"/>
</dbReference>